<dbReference type="Gene3D" id="1.10.260.40">
    <property type="entry name" value="lambda repressor-like DNA-binding domains"/>
    <property type="match status" value="1"/>
</dbReference>
<feature type="region of interest" description="Disordered" evidence="1">
    <location>
        <begin position="82"/>
        <end position="101"/>
    </location>
</feature>
<reference evidence="2 3" key="1">
    <citation type="journal article" date="2015" name="Genome Announc.">
        <title>Complete genome sequence of Martelella endophytica YC6887, which has antifungal activity associated with a halophyte.</title>
        <authorList>
            <person name="Khan A."/>
            <person name="Khan H."/>
            <person name="Chung E.J."/>
            <person name="Hossain M.T."/>
            <person name="Chung Y.R."/>
        </authorList>
    </citation>
    <scope>NUCLEOTIDE SEQUENCE [LARGE SCALE GENOMIC DNA]</scope>
    <source>
        <strain evidence="2">YC6887</strain>
    </source>
</reference>
<evidence type="ECO:0000313" key="2">
    <source>
        <dbReference type="EMBL" id="AJY47294.1"/>
    </source>
</evidence>
<evidence type="ECO:0000313" key="3">
    <source>
        <dbReference type="Proteomes" id="UP000032611"/>
    </source>
</evidence>
<dbReference type="HOGENOM" id="CLU_2288130_0_0_5"/>
<organism evidence="2 3">
    <name type="scientific">Martelella endophytica</name>
    <dbReference type="NCBI Taxonomy" id="1486262"/>
    <lineage>
        <taxon>Bacteria</taxon>
        <taxon>Pseudomonadati</taxon>
        <taxon>Pseudomonadota</taxon>
        <taxon>Alphaproteobacteria</taxon>
        <taxon>Hyphomicrobiales</taxon>
        <taxon>Aurantimonadaceae</taxon>
        <taxon>Martelella</taxon>
    </lineage>
</organism>
<dbReference type="RefSeq" id="WP_045683574.1">
    <property type="nucleotide sequence ID" value="NZ_CP010803.1"/>
</dbReference>
<dbReference type="Proteomes" id="UP000032611">
    <property type="component" value="Chromosome"/>
</dbReference>
<dbReference type="EMBL" id="CP010803">
    <property type="protein sequence ID" value="AJY47294.1"/>
    <property type="molecule type" value="Genomic_DNA"/>
</dbReference>
<dbReference type="InterPro" id="IPR010982">
    <property type="entry name" value="Lambda_DNA-bd_dom_sf"/>
</dbReference>
<dbReference type="CDD" id="cd00093">
    <property type="entry name" value="HTH_XRE"/>
    <property type="match status" value="1"/>
</dbReference>
<accession>A0A0D5LSV9</accession>
<dbReference type="SUPFAM" id="SSF47413">
    <property type="entry name" value="lambda repressor-like DNA-binding domains"/>
    <property type="match status" value="1"/>
</dbReference>
<name>A0A0D5LSV9_MAREN</name>
<dbReference type="GO" id="GO:0003677">
    <property type="term" value="F:DNA binding"/>
    <property type="evidence" value="ECO:0007669"/>
    <property type="project" value="InterPro"/>
</dbReference>
<evidence type="ECO:0000256" key="1">
    <source>
        <dbReference type="SAM" id="MobiDB-lite"/>
    </source>
</evidence>
<dbReference type="OrthoDB" id="7568179at2"/>
<protein>
    <recommendedName>
        <fullName evidence="4">HTH cro/C1-type domain-containing protein</fullName>
    </recommendedName>
</protein>
<proteinExistence type="predicted"/>
<keyword evidence="3" id="KW-1185">Reference proteome</keyword>
<dbReference type="InterPro" id="IPR001387">
    <property type="entry name" value="Cro/C1-type_HTH"/>
</dbReference>
<dbReference type="KEGG" id="mey:TM49_19065"/>
<sequence>MSESEEFIFNNEYCGRVKRFRQETNMSAAQMATLLSIPPERYRKYESRSPLPPYLVGKFCQIVGCDLEHLLLGKPRSRVKPMIVARGDATPSQKKKTGTSE</sequence>
<gene>
    <name evidence="2" type="ORF">TM49_19065</name>
</gene>
<dbReference type="PATRIC" id="fig|1486262.3.peg.3947"/>
<evidence type="ECO:0008006" key="4">
    <source>
        <dbReference type="Google" id="ProtNLM"/>
    </source>
</evidence>
<dbReference type="AlphaFoldDB" id="A0A0D5LSV9"/>